<protein>
    <submittedName>
        <fullName evidence="1">Uncharacterized protein</fullName>
    </submittedName>
</protein>
<proteinExistence type="predicted"/>
<evidence type="ECO:0000313" key="1">
    <source>
        <dbReference type="EMBL" id="MBW4465671.1"/>
    </source>
</evidence>
<name>A0A951P9R1_9CYAN</name>
<dbReference type="AlphaFoldDB" id="A0A951P9R1"/>
<sequence length="120" mass="12841">MADLSFEAIRTKLPANAMVVNGNDVTISLRLVMGEANVALTDQKVGEFVSKFLDACSAAQNDWNAINSPKFRSYNAPSAGTPFLRAGTTQYAASFTYTTTVDIPLNRDQVDAVEASAVGF</sequence>
<evidence type="ECO:0000313" key="2">
    <source>
        <dbReference type="Proteomes" id="UP000707356"/>
    </source>
</evidence>
<organism evidence="1 2">
    <name type="scientific">Pegethrix bostrychoides GSE-TBD4-15B</name>
    <dbReference type="NCBI Taxonomy" id="2839662"/>
    <lineage>
        <taxon>Bacteria</taxon>
        <taxon>Bacillati</taxon>
        <taxon>Cyanobacteriota</taxon>
        <taxon>Cyanophyceae</taxon>
        <taxon>Oculatellales</taxon>
        <taxon>Oculatellaceae</taxon>
        <taxon>Pegethrix</taxon>
    </lineage>
</organism>
<accession>A0A951P9R1</accession>
<dbReference type="Proteomes" id="UP000707356">
    <property type="component" value="Unassembled WGS sequence"/>
</dbReference>
<dbReference type="EMBL" id="JAHHHV010000057">
    <property type="protein sequence ID" value="MBW4465671.1"/>
    <property type="molecule type" value="Genomic_DNA"/>
</dbReference>
<comment type="caution">
    <text evidence="1">The sequence shown here is derived from an EMBL/GenBank/DDBJ whole genome shotgun (WGS) entry which is preliminary data.</text>
</comment>
<gene>
    <name evidence="1" type="ORF">KME07_09555</name>
</gene>
<reference evidence="1" key="1">
    <citation type="submission" date="2021-05" db="EMBL/GenBank/DDBJ databases">
        <authorList>
            <person name="Pietrasiak N."/>
            <person name="Ward R."/>
            <person name="Stajich J.E."/>
            <person name="Kurbessoian T."/>
        </authorList>
    </citation>
    <scope>NUCLEOTIDE SEQUENCE</scope>
    <source>
        <strain evidence="1">GSE-TBD4-15B</strain>
    </source>
</reference>
<reference evidence="1" key="2">
    <citation type="journal article" date="2022" name="Microbiol. Resour. Announc.">
        <title>Metagenome Sequencing to Explore Phylogenomics of Terrestrial Cyanobacteria.</title>
        <authorList>
            <person name="Ward R.D."/>
            <person name="Stajich J.E."/>
            <person name="Johansen J.R."/>
            <person name="Huntemann M."/>
            <person name="Clum A."/>
            <person name="Foster B."/>
            <person name="Foster B."/>
            <person name="Roux S."/>
            <person name="Palaniappan K."/>
            <person name="Varghese N."/>
            <person name="Mukherjee S."/>
            <person name="Reddy T.B.K."/>
            <person name="Daum C."/>
            <person name="Copeland A."/>
            <person name="Chen I.A."/>
            <person name="Ivanova N.N."/>
            <person name="Kyrpides N.C."/>
            <person name="Shapiro N."/>
            <person name="Eloe-Fadrosh E.A."/>
            <person name="Pietrasiak N."/>
        </authorList>
    </citation>
    <scope>NUCLEOTIDE SEQUENCE</scope>
    <source>
        <strain evidence="1">GSE-TBD4-15B</strain>
    </source>
</reference>